<dbReference type="Pfam" id="PF13279">
    <property type="entry name" value="4HBT_2"/>
    <property type="match status" value="1"/>
</dbReference>
<evidence type="ECO:0000256" key="1">
    <source>
        <dbReference type="ARBA" id="ARBA00005953"/>
    </source>
</evidence>
<evidence type="ECO:0000256" key="2">
    <source>
        <dbReference type="ARBA" id="ARBA00022801"/>
    </source>
</evidence>
<dbReference type="RefSeq" id="WP_141847779.1">
    <property type="nucleotide sequence ID" value="NZ_BAAAPR010000002.1"/>
</dbReference>
<keyword evidence="2 3" id="KW-0378">Hydrolase</keyword>
<dbReference type="GO" id="GO:0047617">
    <property type="term" value="F:fatty acyl-CoA hydrolase activity"/>
    <property type="evidence" value="ECO:0007669"/>
    <property type="project" value="TreeGrafter"/>
</dbReference>
<gene>
    <name evidence="3" type="ORF">FB458_1324</name>
</gene>
<dbReference type="Proteomes" id="UP000317893">
    <property type="component" value="Unassembled WGS sequence"/>
</dbReference>
<dbReference type="SUPFAM" id="SSF54637">
    <property type="entry name" value="Thioesterase/thiol ester dehydrase-isomerase"/>
    <property type="match status" value="1"/>
</dbReference>
<dbReference type="EMBL" id="VFMN01000001">
    <property type="protein sequence ID" value="TQJ08240.1"/>
    <property type="molecule type" value="Genomic_DNA"/>
</dbReference>
<dbReference type="InterPro" id="IPR050563">
    <property type="entry name" value="4-hydroxybenzoyl-CoA_TE"/>
</dbReference>
<dbReference type="Gene3D" id="3.10.129.10">
    <property type="entry name" value="Hotdog Thioesterase"/>
    <property type="match status" value="1"/>
</dbReference>
<accession>A0A542DYR5</accession>
<reference evidence="3 4" key="1">
    <citation type="submission" date="2019-06" db="EMBL/GenBank/DDBJ databases">
        <title>Sequencing the genomes of 1000 actinobacteria strains.</title>
        <authorList>
            <person name="Klenk H.-P."/>
        </authorList>
    </citation>
    <scope>NUCLEOTIDE SEQUENCE [LARGE SCALE GENOMIC DNA]</scope>
    <source>
        <strain evidence="3 4">DSM 18607</strain>
    </source>
</reference>
<dbReference type="AlphaFoldDB" id="A0A542DYR5"/>
<dbReference type="OrthoDB" id="9799036at2"/>
<dbReference type="PANTHER" id="PTHR31793:SF27">
    <property type="entry name" value="NOVEL THIOESTERASE SUPERFAMILY DOMAIN AND SAPOSIN A-TYPE DOMAIN CONTAINING PROTEIN (0610012H03RIK)"/>
    <property type="match status" value="1"/>
</dbReference>
<evidence type="ECO:0000313" key="4">
    <source>
        <dbReference type="Proteomes" id="UP000317893"/>
    </source>
</evidence>
<organism evidence="3 4">
    <name type="scientific">Lapillicoccus jejuensis</name>
    <dbReference type="NCBI Taxonomy" id="402171"/>
    <lineage>
        <taxon>Bacteria</taxon>
        <taxon>Bacillati</taxon>
        <taxon>Actinomycetota</taxon>
        <taxon>Actinomycetes</taxon>
        <taxon>Micrococcales</taxon>
        <taxon>Intrasporangiaceae</taxon>
        <taxon>Lapillicoccus</taxon>
    </lineage>
</organism>
<dbReference type="CDD" id="cd00586">
    <property type="entry name" value="4HBT"/>
    <property type="match status" value="1"/>
</dbReference>
<comment type="similarity">
    <text evidence="1">Belongs to the 4-hydroxybenzoyl-CoA thioesterase family.</text>
</comment>
<dbReference type="PANTHER" id="PTHR31793">
    <property type="entry name" value="4-HYDROXYBENZOYL-COA THIOESTERASE FAMILY MEMBER"/>
    <property type="match status" value="1"/>
</dbReference>
<protein>
    <submittedName>
        <fullName evidence="3">Acyl-CoA thioester hydrolase</fullName>
    </submittedName>
</protein>
<dbReference type="InterPro" id="IPR029069">
    <property type="entry name" value="HotDog_dom_sf"/>
</dbReference>
<proteinExistence type="inferred from homology"/>
<evidence type="ECO:0000313" key="3">
    <source>
        <dbReference type="EMBL" id="TQJ08240.1"/>
    </source>
</evidence>
<comment type="caution">
    <text evidence="3">The sequence shown here is derived from an EMBL/GenBank/DDBJ whole genome shotgun (WGS) entry which is preliminary data.</text>
</comment>
<keyword evidence="4" id="KW-1185">Reference proteome</keyword>
<name>A0A542DYR5_9MICO</name>
<sequence length="145" mass="16094">MSDPRPAPPTRADFPVLEAVQTRWADNDQYGHANNVVYYAWFDTVVNGWLGRQVGDVTRLPALGVVVETSCRFLASVAFPDALTVGLGVERLGERSVTYRLAVFREDADEPSAVGRFVHVYVDPGTRRPVAVPDVVRDAVRRLVR</sequence>